<feature type="region of interest" description="Disordered" evidence="1">
    <location>
        <begin position="256"/>
        <end position="336"/>
    </location>
</feature>
<gene>
    <name evidence="4" type="ORF">AAP_03836</name>
</gene>
<name>A0A167XP41_9EURO</name>
<protein>
    <recommendedName>
        <fullName evidence="3">DUF7371 domain-containing protein</fullName>
    </recommendedName>
</protein>
<dbReference type="OrthoDB" id="5385013at2759"/>
<dbReference type="EMBL" id="AZGZ01000017">
    <property type="protein sequence ID" value="KZZ90306.1"/>
    <property type="molecule type" value="Genomic_DNA"/>
</dbReference>
<feature type="compositionally biased region" description="Polar residues" evidence="1">
    <location>
        <begin position="256"/>
        <end position="286"/>
    </location>
</feature>
<reference evidence="4 5" key="1">
    <citation type="journal article" date="2016" name="Genome Biol. Evol.">
        <title>Divergent and convergent evolution of fungal pathogenicity.</title>
        <authorList>
            <person name="Shang Y."/>
            <person name="Xiao G."/>
            <person name="Zheng P."/>
            <person name="Cen K."/>
            <person name="Zhan S."/>
            <person name="Wang C."/>
        </authorList>
    </citation>
    <scope>NUCLEOTIDE SEQUENCE [LARGE SCALE GENOMIC DNA]</scope>
    <source>
        <strain evidence="4 5">ARSEF 7405</strain>
    </source>
</reference>
<feature type="domain" description="DUF7371" evidence="3">
    <location>
        <begin position="393"/>
        <end position="577"/>
    </location>
</feature>
<evidence type="ECO:0000313" key="5">
    <source>
        <dbReference type="Proteomes" id="UP000242877"/>
    </source>
</evidence>
<dbReference type="AlphaFoldDB" id="A0A167XP41"/>
<keyword evidence="2" id="KW-0732">Signal</keyword>
<dbReference type="InterPro" id="IPR055795">
    <property type="entry name" value="DUF7371"/>
</dbReference>
<proteinExistence type="predicted"/>
<feature type="compositionally biased region" description="Low complexity" evidence="1">
    <location>
        <begin position="289"/>
        <end position="335"/>
    </location>
</feature>
<dbReference type="Pfam" id="PF24086">
    <property type="entry name" value="DUF7371"/>
    <property type="match status" value="1"/>
</dbReference>
<feature type="signal peptide" evidence="2">
    <location>
        <begin position="1"/>
        <end position="17"/>
    </location>
</feature>
<keyword evidence="5" id="KW-1185">Reference proteome</keyword>
<evidence type="ECO:0000256" key="2">
    <source>
        <dbReference type="SAM" id="SignalP"/>
    </source>
</evidence>
<evidence type="ECO:0000256" key="1">
    <source>
        <dbReference type="SAM" id="MobiDB-lite"/>
    </source>
</evidence>
<organism evidence="4 5">
    <name type="scientific">Ascosphaera apis ARSEF 7405</name>
    <dbReference type="NCBI Taxonomy" id="392613"/>
    <lineage>
        <taxon>Eukaryota</taxon>
        <taxon>Fungi</taxon>
        <taxon>Dikarya</taxon>
        <taxon>Ascomycota</taxon>
        <taxon>Pezizomycotina</taxon>
        <taxon>Eurotiomycetes</taxon>
        <taxon>Eurotiomycetidae</taxon>
        <taxon>Onygenales</taxon>
        <taxon>Ascosphaeraceae</taxon>
        <taxon>Ascosphaera</taxon>
    </lineage>
</organism>
<evidence type="ECO:0000313" key="4">
    <source>
        <dbReference type="EMBL" id="KZZ90306.1"/>
    </source>
</evidence>
<feature type="chain" id="PRO_5007894464" description="DUF7371 domain-containing protein" evidence="2">
    <location>
        <begin position="18"/>
        <end position="611"/>
    </location>
</feature>
<comment type="caution">
    <text evidence="4">The sequence shown here is derived from an EMBL/GenBank/DDBJ whole genome shotgun (WGS) entry which is preliminary data.</text>
</comment>
<dbReference type="VEuPathDB" id="FungiDB:AAP_03836"/>
<evidence type="ECO:0000259" key="3">
    <source>
        <dbReference type="Pfam" id="PF24086"/>
    </source>
</evidence>
<sequence>MRSSIISCVALLGVSLAVSPNSGVQLNEAIQTAFITVHPEACQARSAGVEVVLPTPVSSVASEADLSTTTIFSTSTHVVWATEAVTAEEPVFAGSLSKGPVSYEPFTPPVAPLSCDNAPILTYISETVWETLPATTVTMTSVATTTVVIHTEFHSTTTSVLTLTQAPVTVTDTVTATATAVSTATVTATPSSVLLTVTSTVTAIQSQGQITATPIITTASSIGSVNGTGMAPAPSQISSTSVNVVPVDSKSVPVIRTSSSSTSLMLQPTSASGTFSPTDLASSTLVRGSPLPSSVPASSPAFSSSPPVSSAPTGYVSSAPMTSSSPSNPASSSSPIMFTPLPSSSMMSGTASLNPIHSTGWNSLPSFKPSMTTSPIMTAPSTTSTPTSCIAPKNMSLNFDNLPVTVHKKESVEIPSPYDHFVFSKGWIYGKSAAVAHALFPASSGNSMAAYVPSLSPNSSIPGSFGILANDTEVAHGFNIHSLRFGCNGLGAPKDEICRVLVTGVPVDANLRRHAIEIDIEPCTFADGCALAIIDLPPHMFPALKAMQFQASIANQTVGWFIDDIELTLNAKCSSGSSNVQPAPVYGGQKRGIVRRRSITYEPFTGPVQAK</sequence>
<dbReference type="Proteomes" id="UP000242877">
    <property type="component" value="Unassembled WGS sequence"/>
</dbReference>
<accession>A0A167XP41</accession>